<accession>A0A067TVY8</accession>
<dbReference type="EMBL" id="KL142369">
    <property type="protein sequence ID" value="KDR83168.1"/>
    <property type="molecule type" value="Genomic_DNA"/>
</dbReference>
<name>A0A067TVY8_GALM3</name>
<reference evidence="2" key="1">
    <citation type="journal article" date="2014" name="Proc. Natl. Acad. Sci. U.S.A.">
        <title>Extensive sampling of basidiomycete genomes demonstrates inadequacy of the white-rot/brown-rot paradigm for wood decay fungi.</title>
        <authorList>
            <person name="Riley R."/>
            <person name="Salamov A.A."/>
            <person name="Brown D.W."/>
            <person name="Nagy L.G."/>
            <person name="Floudas D."/>
            <person name="Held B.W."/>
            <person name="Levasseur A."/>
            <person name="Lombard V."/>
            <person name="Morin E."/>
            <person name="Otillar R."/>
            <person name="Lindquist E.A."/>
            <person name="Sun H."/>
            <person name="LaButti K.M."/>
            <person name="Schmutz J."/>
            <person name="Jabbour D."/>
            <person name="Luo H."/>
            <person name="Baker S.E."/>
            <person name="Pisabarro A.G."/>
            <person name="Walton J.D."/>
            <person name="Blanchette R.A."/>
            <person name="Henrissat B."/>
            <person name="Martin F."/>
            <person name="Cullen D."/>
            <person name="Hibbett D.S."/>
            <person name="Grigoriev I.V."/>
        </authorList>
    </citation>
    <scope>NUCLEOTIDE SEQUENCE [LARGE SCALE GENOMIC DNA]</scope>
    <source>
        <strain evidence="2">CBS 339.88</strain>
    </source>
</reference>
<dbReference type="AlphaFoldDB" id="A0A067TVY8"/>
<dbReference type="Proteomes" id="UP000027222">
    <property type="component" value="Unassembled WGS sequence"/>
</dbReference>
<proteinExistence type="predicted"/>
<keyword evidence="2" id="KW-1185">Reference proteome</keyword>
<evidence type="ECO:0000313" key="1">
    <source>
        <dbReference type="EMBL" id="KDR83168.1"/>
    </source>
</evidence>
<organism evidence="1 2">
    <name type="scientific">Galerina marginata (strain CBS 339.88)</name>
    <dbReference type="NCBI Taxonomy" id="685588"/>
    <lineage>
        <taxon>Eukaryota</taxon>
        <taxon>Fungi</taxon>
        <taxon>Dikarya</taxon>
        <taxon>Basidiomycota</taxon>
        <taxon>Agaricomycotina</taxon>
        <taxon>Agaricomycetes</taxon>
        <taxon>Agaricomycetidae</taxon>
        <taxon>Agaricales</taxon>
        <taxon>Agaricineae</taxon>
        <taxon>Strophariaceae</taxon>
        <taxon>Galerina</taxon>
    </lineage>
</organism>
<sequence length="315" mass="37147">MREDSHLLQTRAYIRNLMVTDRAGLSHFFRPDALGDSQLETQRENETGLAKILHYENLFFFLRFLRKYRGFEELFDHKLELTTRLSAISHKEKYGHYATSQNSAWTDIQAEYNVVPFYFAGKGNDRHIFIFQWVNNFLMFFQGVARVQQPYTFGGTFYTHPLIFDYVTVSTRIDLHKVFELNEGLGPAIQKKFSEIIQFITDDLVRQISSPNFREPNLLFYITALYLHATRRPFHHSLYDLLSAMRAYKQRTIDLGMASPIIEESYGRNLDPYDIRFSRKWWEFLKYPRVRDRSVSNASRDPNIVETGGPPSRHG</sequence>
<dbReference type="HOGENOM" id="CLU_882928_0_0_1"/>
<protein>
    <submittedName>
        <fullName evidence="1">Uncharacterized protein</fullName>
    </submittedName>
</protein>
<gene>
    <name evidence="1" type="ORF">GALMADRAFT_134660</name>
</gene>
<evidence type="ECO:0000313" key="2">
    <source>
        <dbReference type="Proteomes" id="UP000027222"/>
    </source>
</evidence>